<proteinExistence type="predicted"/>
<name>A0A1E7KZ78_9ACTN</name>
<evidence type="ECO:0000313" key="3">
    <source>
        <dbReference type="Proteomes" id="UP000176005"/>
    </source>
</evidence>
<dbReference type="AlphaFoldDB" id="A0A1E7KZ78"/>
<reference evidence="2 3" key="1">
    <citation type="journal article" date="2016" name="Front. Microbiol.">
        <title>Comparative Genomics Analysis of Streptomyces Species Reveals Their Adaptation to the Marine Environment and Their Diversity at the Genomic Level.</title>
        <authorList>
            <person name="Tian X."/>
            <person name="Zhang Z."/>
            <person name="Yang T."/>
            <person name="Chen M."/>
            <person name="Li J."/>
            <person name="Chen F."/>
            <person name="Yang J."/>
            <person name="Li W."/>
            <person name="Zhang B."/>
            <person name="Zhang Z."/>
            <person name="Wu J."/>
            <person name="Zhang C."/>
            <person name="Long L."/>
            <person name="Xiao J."/>
        </authorList>
    </citation>
    <scope>NUCLEOTIDE SEQUENCE [LARGE SCALE GENOMIC DNA]</scope>
    <source>
        <strain evidence="2 3">SCSIO 10429</strain>
    </source>
</reference>
<sequence>MLRILFSSAVAVTLLASTLGPLLSYYRMADAGFVLILVALGACWLAVPLGLVVSSMTKRQRRERYERAYPNRDALVQHLDSAAIRAVRDSNGLVHAIRALRKQVPDVPIADARAVVESL</sequence>
<feature type="transmembrane region" description="Helical" evidence="1">
    <location>
        <begin position="32"/>
        <end position="54"/>
    </location>
</feature>
<dbReference type="Proteomes" id="UP000176005">
    <property type="component" value="Unassembled WGS sequence"/>
</dbReference>
<dbReference type="EMBL" id="LJGW01000377">
    <property type="protein sequence ID" value="OEV09230.1"/>
    <property type="molecule type" value="Genomic_DNA"/>
</dbReference>
<keyword evidence="3" id="KW-1185">Reference proteome</keyword>
<gene>
    <name evidence="2" type="ORF">AN218_22430</name>
</gene>
<keyword evidence="1" id="KW-0812">Transmembrane</keyword>
<keyword evidence="1" id="KW-0472">Membrane</keyword>
<evidence type="ECO:0000256" key="1">
    <source>
        <dbReference type="SAM" id="Phobius"/>
    </source>
</evidence>
<evidence type="ECO:0000313" key="2">
    <source>
        <dbReference type="EMBL" id="OEV09230.1"/>
    </source>
</evidence>
<organism evidence="2 3">
    <name type="scientific">Streptomyces nanshensis</name>
    <dbReference type="NCBI Taxonomy" id="518642"/>
    <lineage>
        <taxon>Bacteria</taxon>
        <taxon>Bacillati</taxon>
        <taxon>Actinomycetota</taxon>
        <taxon>Actinomycetes</taxon>
        <taxon>Kitasatosporales</taxon>
        <taxon>Streptomycetaceae</taxon>
        <taxon>Streptomyces</taxon>
    </lineage>
</organism>
<comment type="caution">
    <text evidence="2">The sequence shown here is derived from an EMBL/GenBank/DDBJ whole genome shotgun (WGS) entry which is preliminary data.</text>
</comment>
<accession>A0A1E7KZ78</accession>
<keyword evidence="1" id="KW-1133">Transmembrane helix</keyword>
<protein>
    <submittedName>
        <fullName evidence="2">Uncharacterized protein</fullName>
    </submittedName>
</protein>